<evidence type="ECO:0000313" key="3">
    <source>
        <dbReference type="Proteomes" id="UP001342826"/>
    </source>
</evidence>
<feature type="transmembrane region" description="Helical" evidence="1">
    <location>
        <begin position="7"/>
        <end position="28"/>
    </location>
</feature>
<evidence type="ECO:0000313" key="2">
    <source>
        <dbReference type="EMBL" id="MED4402521.1"/>
    </source>
</evidence>
<keyword evidence="3" id="KW-1185">Reference proteome</keyword>
<dbReference type="RefSeq" id="WP_066233687.1">
    <property type="nucleotide sequence ID" value="NZ_JARTFQ010000005.1"/>
</dbReference>
<feature type="transmembrane region" description="Helical" evidence="1">
    <location>
        <begin position="40"/>
        <end position="59"/>
    </location>
</feature>
<proteinExistence type="predicted"/>
<dbReference type="GeneID" id="301142553"/>
<dbReference type="Proteomes" id="UP001342826">
    <property type="component" value="Unassembled WGS sequence"/>
</dbReference>
<evidence type="ECO:0000256" key="1">
    <source>
        <dbReference type="SAM" id="Phobius"/>
    </source>
</evidence>
<keyword evidence="1" id="KW-0472">Membrane</keyword>
<gene>
    <name evidence="2" type="ORF">P9271_14480</name>
</gene>
<keyword evidence="1" id="KW-0812">Transmembrane</keyword>
<organism evidence="2 3">
    <name type="scientific">Metabacillus fastidiosus</name>
    <dbReference type="NCBI Taxonomy" id="1458"/>
    <lineage>
        <taxon>Bacteria</taxon>
        <taxon>Bacillati</taxon>
        <taxon>Bacillota</taxon>
        <taxon>Bacilli</taxon>
        <taxon>Bacillales</taxon>
        <taxon>Bacillaceae</taxon>
        <taxon>Metabacillus</taxon>
    </lineage>
</organism>
<reference evidence="2 3" key="1">
    <citation type="submission" date="2023-03" db="EMBL/GenBank/DDBJ databases">
        <title>Bacillus Genome Sequencing.</title>
        <authorList>
            <person name="Dunlap C."/>
        </authorList>
    </citation>
    <scope>NUCLEOTIDE SEQUENCE [LARGE SCALE GENOMIC DNA]</scope>
    <source>
        <strain evidence="2 3">NRS-1717</strain>
    </source>
</reference>
<name>A0ABU6P2Z0_9BACI</name>
<accession>A0ABU6P2Z0</accession>
<comment type="caution">
    <text evidence="2">The sequence shown here is derived from an EMBL/GenBank/DDBJ whole genome shotgun (WGS) entry which is preliminary data.</text>
</comment>
<protein>
    <submittedName>
        <fullName evidence="2">Uncharacterized protein</fullName>
    </submittedName>
</protein>
<sequence>MKIHNSFGKVIFWIGFVLFASGFLSRFGPLDYNLFVPNQTLAFLYIGIGIAFLLSSNFFKKPRSSKNY</sequence>
<dbReference type="EMBL" id="JARTFS010000012">
    <property type="protein sequence ID" value="MED4402521.1"/>
    <property type="molecule type" value="Genomic_DNA"/>
</dbReference>
<keyword evidence="1" id="KW-1133">Transmembrane helix</keyword>